<dbReference type="InParanoid" id="A0A1S3JNB4"/>
<evidence type="ECO:0000256" key="1">
    <source>
        <dbReference type="ARBA" id="ARBA00009500"/>
    </source>
</evidence>
<dbReference type="InterPro" id="IPR023796">
    <property type="entry name" value="Serpin_dom"/>
</dbReference>
<dbReference type="InterPro" id="IPR036186">
    <property type="entry name" value="Serpin_sf"/>
</dbReference>
<feature type="chain" id="PRO_5010251841" evidence="3">
    <location>
        <begin position="18"/>
        <end position="473"/>
    </location>
</feature>
<protein>
    <submittedName>
        <fullName evidence="6">Antichymotrypsin-2-like</fullName>
    </submittedName>
</protein>
<dbReference type="GO" id="GO:0005615">
    <property type="term" value="C:extracellular space"/>
    <property type="evidence" value="ECO:0007669"/>
    <property type="project" value="InterPro"/>
</dbReference>
<evidence type="ECO:0000313" key="5">
    <source>
        <dbReference type="Proteomes" id="UP000085678"/>
    </source>
</evidence>
<dbReference type="InterPro" id="IPR023795">
    <property type="entry name" value="Serpin_CS"/>
</dbReference>
<dbReference type="SMART" id="SM00093">
    <property type="entry name" value="SERPIN"/>
    <property type="match status" value="1"/>
</dbReference>
<dbReference type="PROSITE" id="PS00284">
    <property type="entry name" value="SERPIN"/>
    <property type="match status" value="1"/>
</dbReference>
<evidence type="ECO:0000256" key="2">
    <source>
        <dbReference type="RuleBase" id="RU000411"/>
    </source>
</evidence>
<dbReference type="GO" id="GO:0004867">
    <property type="term" value="F:serine-type endopeptidase inhibitor activity"/>
    <property type="evidence" value="ECO:0007669"/>
    <property type="project" value="InterPro"/>
</dbReference>
<dbReference type="PANTHER" id="PTHR11461:SF211">
    <property type="entry name" value="GH10112P-RELATED"/>
    <property type="match status" value="1"/>
</dbReference>
<gene>
    <name evidence="6" type="primary">LOC106174723</name>
</gene>
<feature type="signal peptide" evidence="3">
    <location>
        <begin position="1"/>
        <end position="17"/>
    </location>
</feature>
<name>A0A1S3JNB4_LINAN</name>
<feature type="domain" description="Serpin" evidence="4">
    <location>
        <begin position="32"/>
        <end position="412"/>
    </location>
</feature>
<dbReference type="InterPro" id="IPR042178">
    <property type="entry name" value="Serpin_sf_1"/>
</dbReference>
<dbReference type="Pfam" id="PF00079">
    <property type="entry name" value="Serpin"/>
    <property type="match status" value="1"/>
</dbReference>
<dbReference type="AlphaFoldDB" id="A0A1S3JNB4"/>
<accession>A0A1S3JNB4</accession>
<dbReference type="RefSeq" id="XP_013411850.1">
    <property type="nucleotide sequence ID" value="XM_013556396.1"/>
</dbReference>
<evidence type="ECO:0000256" key="3">
    <source>
        <dbReference type="SAM" id="SignalP"/>
    </source>
</evidence>
<organism evidence="5 6">
    <name type="scientific">Lingula anatina</name>
    <name type="common">Brachiopod</name>
    <name type="synonym">Lingula unguis</name>
    <dbReference type="NCBI Taxonomy" id="7574"/>
    <lineage>
        <taxon>Eukaryota</taxon>
        <taxon>Metazoa</taxon>
        <taxon>Spiralia</taxon>
        <taxon>Lophotrochozoa</taxon>
        <taxon>Brachiopoda</taxon>
        <taxon>Linguliformea</taxon>
        <taxon>Lingulata</taxon>
        <taxon>Lingulida</taxon>
        <taxon>Linguloidea</taxon>
        <taxon>Lingulidae</taxon>
        <taxon>Lingula</taxon>
    </lineage>
</organism>
<evidence type="ECO:0000313" key="6">
    <source>
        <dbReference type="RefSeq" id="XP_013411850.1"/>
    </source>
</evidence>
<keyword evidence="5" id="KW-1185">Reference proteome</keyword>
<reference evidence="6" key="1">
    <citation type="submission" date="2025-08" db="UniProtKB">
        <authorList>
            <consortium name="RefSeq"/>
        </authorList>
    </citation>
    <scope>IDENTIFICATION</scope>
    <source>
        <tissue evidence="6">Gonads</tissue>
    </source>
</reference>
<evidence type="ECO:0000259" key="4">
    <source>
        <dbReference type="SMART" id="SM00093"/>
    </source>
</evidence>
<dbReference type="Gene3D" id="3.30.497.10">
    <property type="entry name" value="Antithrombin, subunit I, domain 2"/>
    <property type="match status" value="1"/>
</dbReference>
<dbReference type="InterPro" id="IPR000215">
    <property type="entry name" value="Serpin_fam"/>
</dbReference>
<dbReference type="InterPro" id="IPR042185">
    <property type="entry name" value="Serpin_sf_2"/>
</dbReference>
<dbReference type="GeneID" id="106174723"/>
<keyword evidence="3" id="KW-0732">Signal</keyword>
<dbReference type="Gene3D" id="2.30.39.10">
    <property type="entry name" value="Alpha-1-antitrypsin, domain 1"/>
    <property type="match status" value="1"/>
</dbReference>
<proteinExistence type="inferred from homology"/>
<sequence>MAVILLMAMMLPLLCKSAFTADVSDTIVDLSVKWFKNIVKSHKTGTFIFSPFHMMSSLASTMLCTSGDTRDEIARLLSINVSRDLSSNEVIEEVSKALQAYSRYFPDCISPKTMYIKSLARVPVFYERDYTFVEQLAEHYEFLNPQINTANYSRTDTDTSLQAFSALMNDFTRGESRNLFRGLNPSTSRPSDIPLVMANVVPSIGLKAAWKFNPNLTRYTNFFVNKNLKKEVSMMLEMPRSDNTVQYKDSRIYKAQAIKAPMDTGNARRPMDITIVLPDNAEGLVKASEWLPELLRGISWDHAHIRKLYVPEIDYSIVALDRLNAKHFGLNTLKLFREGAEMSVLGEESGNTWVFDLVHQSLFKLDDGRRNERVITSYKIYYLPEFKLNRPFFFFLTAYPRNIVFLGRVEDPEQIVSSGQTRTSQPEELELATTVGRSINEPAPAHSAEVVRTLSDLKVICIELLTWGFFFLI</sequence>
<dbReference type="KEGG" id="lak:106174723"/>
<comment type="similarity">
    <text evidence="1 2">Belongs to the serpin family.</text>
</comment>
<dbReference type="Proteomes" id="UP000085678">
    <property type="component" value="Unplaced"/>
</dbReference>
<dbReference type="PANTHER" id="PTHR11461">
    <property type="entry name" value="SERINE PROTEASE INHIBITOR, SERPIN"/>
    <property type="match status" value="1"/>
</dbReference>
<dbReference type="SUPFAM" id="SSF56574">
    <property type="entry name" value="Serpins"/>
    <property type="match status" value="1"/>
</dbReference>